<dbReference type="SUPFAM" id="SSF57667">
    <property type="entry name" value="beta-beta-alpha zinc fingers"/>
    <property type="match status" value="1"/>
</dbReference>
<dbReference type="InterPro" id="IPR036236">
    <property type="entry name" value="Znf_C2H2_sf"/>
</dbReference>
<comment type="subcellular location">
    <subcellularLocation>
        <location evidence="1">Nucleus</location>
    </subcellularLocation>
</comment>
<dbReference type="EMBL" id="JAJJMA010312002">
    <property type="protein sequence ID" value="MCL7049103.1"/>
    <property type="molecule type" value="Genomic_DNA"/>
</dbReference>
<dbReference type="SMART" id="SM00355">
    <property type="entry name" value="ZnF_C2H2"/>
    <property type="match status" value="3"/>
</dbReference>
<name>A0AA41VXQ5_PAPNU</name>
<dbReference type="InterPro" id="IPR013087">
    <property type="entry name" value="Znf_C2H2_type"/>
</dbReference>
<evidence type="ECO:0000259" key="10">
    <source>
        <dbReference type="PROSITE" id="PS50157"/>
    </source>
</evidence>
<dbReference type="Pfam" id="PF23115">
    <property type="entry name" value="zf-C2H2_STOP2_3rd"/>
    <property type="match status" value="1"/>
</dbReference>
<dbReference type="FunFam" id="3.30.160.60:FF:000100">
    <property type="entry name" value="Zinc finger 45-like"/>
    <property type="match status" value="1"/>
</dbReference>
<keyword evidence="12" id="KW-1185">Reference proteome</keyword>
<dbReference type="Proteomes" id="UP001177140">
    <property type="component" value="Unassembled WGS sequence"/>
</dbReference>
<evidence type="ECO:0000256" key="8">
    <source>
        <dbReference type="ARBA" id="ARBA00023242"/>
    </source>
</evidence>
<gene>
    <name evidence="11" type="ORF">MKW94_002750</name>
</gene>
<dbReference type="PROSITE" id="PS00028">
    <property type="entry name" value="ZINC_FINGER_C2H2_1"/>
    <property type="match status" value="1"/>
</dbReference>
<dbReference type="PROSITE" id="PS50157">
    <property type="entry name" value="ZINC_FINGER_C2H2_2"/>
    <property type="match status" value="1"/>
</dbReference>
<dbReference type="InterPro" id="IPR058196">
    <property type="entry name" value="zf-C2H2_STOP1/2_C"/>
</dbReference>
<proteinExistence type="predicted"/>
<dbReference type="PANTHER" id="PTHR46352:SF14">
    <property type="entry name" value="PROTEIN SENSITIVE TO PROTON RHIZOTOXICITY 2-LIKE"/>
    <property type="match status" value="1"/>
</dbReference>
<evidence type="ECO:0000256" key="7">
    <source>
        <dbReference type="ARBA" id="ARBA00023163"/>
    </source>
</evidence>
<keyword evidence="7" id="KW-0804">Transcription</keyword>
<evidence type="ECO:0000256" key="3">
    <source>
        <dbReference type="ARBA" id="ARBA00022737"/>
    </source>
</evidence>
<feature type="domain" description="C2H2-type" evidence="10">
    <location>
        <begin position="179"/>
        <end position="206"/>
    </location>
</feature>
<dbReference type="Pfam" id="PF23118">
    <property type="entry name" value="zf-C2H2_STOP2_C"/>
    <property type="match status" value="1"/>
</dbReference>
<evidence type="ECO:0000313" key="12">
    <source>
        <dbReference type="Proteomes" id="UP001177140"/>
    </source>
</evidence>
<accession>A0AA41VXQ5</accession>
<dbReference type="InterPro" id="IPR044300">
    <property type="entry name" value="STOP1/2"/>
</dbReference>
<dbReference type="InterPro" id="IPR059161">
    <property type="entry name" value="Znf-C2H2_STOP1/2_3rd"/>
</dbReference>
<dbReference type="PANTHER" id="PTHR46352">
    <property type="entry name" value="PROTEIN SENSITIVE TO PROTON RHIZOTOXICITY 1"/>
    <property type="match status" value="1"/>
</dbReference>
<dbReference type="GO" id="GO:0010044">
    <property type="term" value="P:response to aluminum ion"/>
    <property type="evidence" value="ECO:0007669"/>
    <property type="project" value="InterPro"/>
</dbReference>
<evidence type="ECO:0000256" key="2">
    <source>
        <dbReference type="ARBA" id="ARBA00022723"/>
    </source>
</evidence>
<organism evidence="11 12">
    <name type="scientific">Papaver nudicaule</name>
    <name type="common">Iceland poppy</name>
    <dbReference type="NCBI Taxonomy" id="74823"/>
    <lineage>
        <taxon>Eukaryota</taxon>
        <taxon>Viridiplantae</taxon>
        <taxon>Streptophyta</taxon>
        <taxon>Embryophyta</taxon>
        <taxon>Tracheophyta</taxon>
        <taxon>Spermatophyta</taxon>
        <taxon>Magnoliopsida</taxon>
        <taxon>Ranunculales</taxon>
        <taxon>Papaveraceae</taxon>
        <taxon>Papaveroideae</taxon>
        <taxon>Papaver</taxon>
    </lineage>
</organism>
<keyword evidence="4 9" id="KW-0863">Zinc-finger</keyword>
<evidence type="ECO:0000256" key="1">
    <source>
        <dbReference type="ARBA" id="ARBA00004123"/>
    </source>
</evidence>
<keyword evidence="5" id="KW-0862">Zinc</keyword>
<evidence type="ECO:0000256" key="9">
    <source>
        <dbReference type="PROSITE-ProRule" id="PRU00042"/>
    </source>
</evidence>
<dbReference type="AlphaFoldDB" id="A0AA41VXQ5"/>
<keyword evidence="3" id="KW-0677">Repeat</keyword>
<keyword evidence="2" id="KW-0479">Metal-binding</keyword>
<reference evidence="11" key="1">
    <citation type="submission" date="2022-03" db="EMBL/GenBank/DDBJ databases">
        <title>A functionally conserved STORR gene fusion in Papaver species that diverged 16.8 million years ago.</title>
        <authorList>
            <person name="Catania T."/>
        </authorList>
    </citation>
    <scope>NUCLEOTIDE SEQUENCE</scope>
    <source>
        <strain evidence="11">S-191538</strain>
    </source>
</reference>
<keyword evidence="8" id="KW-0539">Nucleus</keyword>
<dbReference type="GO" id="GO:0008270">
    <property type="term" value="F:zinc ion binding"/>
    <property type="evidence" value="ECO:0007669"/>
    <property type="project" value="UniProtKB-KW"/>
</dbReference>
<dbReference type="Gene3D" id="3.30.160.60">
    <property type="entry name" value="Classic Zinc Finger"/>
    <property type="match status" value="2"/>
</dbReference>
<comment type="caution">
    <text evidence="11">The sequence shown here is derived from an EMBL/GenBank/DDBJ whole genome shotgun (WGS) entry which is preliminary data.</text>
</comment>
<evidence type="ECO:0000313" key="11">
    <source>
        <dbReference type="EMBL" id="MCL7049103.1"/>
    </source>
</evidence>
<sequence>MAGNSSLNGNLNPTSDIQIPLFNLSQLHQKMDSLQQFIAESIDRNTLLGKDQMDIISNEITSAIHQVIVNGSALISSTQSDGKSPIIPGSFIDQHTVLDSSSGGILTYPNKDHIKGNLLNQGIRSDSSGGNFINPEINLSSEKLIEVKKDFTIDEQCDDDEDCEIVELDTVELLAEHVHFCEICGKGFKRDANLRMHMRAHGNQFKTLEALTKRPDKLIIESSGLRRKVRFSCPFVGCNRNKLHKKFKPLKSAVCVKNHFRRSHCPKMYSCDRCNKKKFSVLADLKSHLKHCGDSKWKCSCGTTFSRKDKLFGHVALFEGHTPAITEEVEKGDNSNGNGSSSKEVIAMGENERESGVENFFDGFQGNFGGIVHDGDNGGSEDCLRDIFESPELGTGMDCWFDFDM</sequence>
<evidence type="ECO:0000256" key="6">
    <source>
        <dbReference type="ARBA" id="ARBA00023015"/>
    </source>
</evidence>
<evidence type="ECO:0000256" key="4">
    <source>
        <dbReference type="ARBA" id="ARBA00022771"/>
    </source>
</evidence>
<evidence type="ECO:0000256" key="5">
    <source>
        <dbReference type="ARBA" id="ARBA00022833"/>
    </source>
</evidence>
<protein>
    <recommendedName>
        <fullName evidence="10">C2H2-type domain-containing protein</fullName>
    </recommendedName>
</protein>
<dbReference type="GO" id="GO:0010447">
    <property type="term" value="P:response to acidic pH"/>
    <property type="evidence" value="ECO:0007669"/>
    <property type="project" value="InterPro"/>
</dbReference>
<keyword evidence="6" id="KW-0805">Transcription regulation</keyword>